<evidence type="ECO:0000256" key="1">
    <source>
        <dbReference type="SAM" id="Phobius"/>
    </source>
</evidence>
<evidence type="ECO:0000313" key="2">
    <source>
        <dbReference type="EMBL" id="MFD0946216.1"/>
    </source>
</evidence>
<dbReference type="InterPro" id="IPR007251">
    <property type="entry name" value="Iron_permease_Fet4"/>
</dbReference>
<feature type="transmembrane region" description="Helical" evidence="1">
    <location>
        <begin position="21"/>
        <end position="41"/>
    </location>
</feature>
<name>A0ABW3H3X5_9SPHN</name>
<organism evidence="2 3">
    <name type="scientific">Sphingomonas canadensis</name>
    <dbReference type="NCBI Taxonomy" id="1219257"/>
    <lineage>
        <taxon>Bacteria</taxon>
        <taxon>Pseudomonadati</taxon>
        <taxon>Pseudomonadota</taxon>
        <taxon>Alphaproteobacteria</taxon>
        <taxon>Sphingomonadales</taxon>
        <taxon>Sphingomonadaceae</taxon>
        <taxon>Sphingomonas</taxon>
    </lineage>
</organism>
<keyword evidence="1" id="KW-0812">Transmembrane</keyword>
<dbReference type="EMBL" id="JBHTJG010000003">
    <property type="protein sequence ID" value="MFD0946216.1"/>
    <property type="molecule type" value="Genomic_DNA"/>
</dbReference>
<gene>
    <name evidence="2" type="ORF">ACFQ1E_07710</name>
</gene>
<dbReference type="RefSeq" id="WP_380916299.1">
    <property type="nucleotide sequence ID" value="NZ_JAPDRA010000003.1"/>
</dbReference>
<keyword evidence="1" id="KW-1133">Transmembrane helix</keyword>
<keyword evidence="1" id="KW-0472">Membrane</keyword>
<dbReference type="Pfam" id="PF04120">
    <property type="entry name" value="Iron_permease"/>
    <property type="match status" value="1"/>
</dbReference>
<proteinExistence type="predicted"/>
<keyword evidence="3" id="KW-1185">Reference proteome</keyword>
<dbReference type="Proteomes" id="UP001596977">
    <property type="component" value="Unassembled WGS sequence"/>
</dbReference>
<comment type="caution">
    <text evidence="2">The sequence shown here is derived from an EMBL/GenBank/DDBJ whole genome shotgun (WGS) entry which is preliminary data.</text>
</comment>
<evidence type="ECO:0000313" key="3">
    <source>
        <dbReference type="Proteomes" id="UP001596977"/>
    </source>
</evidence>
<reference evidence="3" key="1">
    <citation type="journal article" date="2019" name="Int. J. Syst. Evol. Microbiol.">
        <title>The Global Catalogue of Microorganisms (GCM) 10K type strain sequencing project: providing services to taxonomists for standard genome sequencing and annotation.</title>
        <authorList>
            <consortium name="The Broad Institute Genomics Platform"/>
            <consortium name="The Broad Institute Genome Sequencing Center for Infectious Disease"/>
            <person name="Wu L."/>
            <person name="Ma J."/>
        </authorList>
    </citation>
    <scope>NUCLEOTIDE SEQUENCE [LARGE SCALE GENOMIC DNA]</scope>
    <source>
        <strain evidence="3">CCUG 62982</strain>
    </source>
</reference>
<accession>A0ABW3H3X5</accession>
<protein>
    <submittedName>
        <fullName evidence="2">Low affinity iron permease family protein</fullName>
    </submittedName>
</protein>
<feature type="transmembrane region" description="Helical" evidence="1">
    <location>
        <begin position="47"/>
        <end position="64"/>
    </location>
</feature>
<sequence length="133" mass="15026">MGRLFERFAQAVAGWAGRPPAFVLAFMVIVVWGITGPLFAFSDTWQLVINTGTTIVTFLMVFLIQNAQNRDASAIQAKLDEIIRALDNGRNEFIGIEHLTERELMAIRETLERECGQDEPARHLGIERLLGRR</sequence>